<dbReference type="CDD" id="cd18793">
    <property type="entry name" value="SF2_C_SNF"/>
    <property type="match status" value="1"/>
</dbReference>
<evidence type="ECO:0000256" key="4">
    <source>
        <dbReference type="SAM" id="MobiDB-lite"/>
    </source>
</evidence>
<accession>A0A0C3QPE3</accession>
<protein>
    <recommendedName>
        <fullName evidence="9">Helicase ATP-binding domain-containing protein</fullName>
    </recommendedName>
</protein>
<evidence type="ECO:0000259" key="6">
    <source>
        <dbReference type="PROSITE" id="PS51194"/>
    </source>
</evidence>
<dbReference type="CDD" id="cd18008">
    <property type="entry name" value="DEXDc_SHPRH-like"/>
    <property type="match status" value="1"/>
</dbReference>
<dbReference type="GO" id="GO:0005524">
    <property type="term" value="F:ATP binding"/>
    <property type="evidence" value="ECO:0007669"/>
    <property type="project" value="UniProtKB-KW"/>
</dbReference>
<proteinExistence type="predicted"/>
<keyword evidence="3" id="KW-0067">ATP-binding</keyword>
<evidence type="ECO:0000313" key="7">
    <source>
        <dbReference type="EMBL" id="KIO30136.1"/>
    </source>
</evidence>
<dbReference type="GO" id="GO:0008094">
    <property type="term" value="F:ATP-dependent activity, acting on DNA"/>
    <property type="evidence" value="ECO:0007669"/>
    <property type="project" value="TreeGrafter"/>
</dbReference>
<dbReference type="InterPro" id="IPR027417">
    <property type="entry name" value="P-loop_NTPase"/>
</dbReference>
<feature type="compositionally biased region" description="Polar residues" evidence="4">
    <location>
        <begin position="45"/>
        <end position="75"/>
    </location>
</feature>
<dbReference type="PROSITE" id="PS51192">
    <property type="entry name" value="HELICASE_ATP_BIND_1"/>
    <property type="match status" value="1"/>
</dbReference>
<dbReference type="SUPFAM" id="SSF52540">
    <property type="entry name" value="P-loop containing nucleoside triphosphate hydrolases"/>
    <property type="match status" value="2"/>
</dbReference>
<dbReference type="EMBL" id="KN822975">
    <property type="protein sequence ID" value="KIO30136.1"/>
    <property type="molecule type" value="Genomic_DNA"/>
</dbReference>
<evidence type="ECO:0000256" key="3">
    <source>
        <dbReference type="ARBA" id="ARBA00022840"/>
    </source>
</evidence>
<name>A0A0C3QPE3_9AGAM</name>
<evidence type="ECO:0000313" key="8">
    <source>
        <dbReference type="Proteomes" id="UP000054248"/>
    </source>
</evidence>
<feature type="region of interest" description="Disordered" evidence="4">
    <location>
        <begin position="296"/>
        <end position="321"/>
    </location>
</feature>
<dbReference type="InterPro" id="IPR001650">
    <property type="entry name" value="Helicase_C-like"/>
</dbReference>
<feature type="domain" description="Helicase ATP-binding" evidence="5">
    <location>
        <begin position="186"/>
        <end position="411"/>
    </location>
</feature>
<dbReference type="GO" id="GO:0016787">
    <property type="term" value="F:hydrolase activity"/>
    <property type="evidence" value="ECO:0007669"/>
    <property type="project" value="UniProtKB-KW"/>
</dbReference>
<dbReference type="HOGENOM" id="CLU_000315_2_8_1"/>
<evidence type="ECO:0000256" key="1">
    <source>
        <dbReference type="ARBA" id="ARBA00022741"/>
    </source>
</evidence>
<dbReference type="Gene3D" id="3.40.50.10810">
    <property type="entry name" value="Tandem AAA-ATPase domain"/>
    <property type="match status" value="1"/>
</dbReference>
<dbReference type="InterPro" id="IPR038718">
    <property type="entry name" value="SNF2-like_sf"/>
</dbReference>
<dbReference type="Pfam" id="PF00271">
    <property type="entry name" value="Helicase_C"/>
    <property type="match status" value="1"/>
</dbReference>
<evidence type="ECO:0008006" key="9">
    <source>
        <dbReference type="Google" id="ProtNLM"/>
    </source>
</evidence>
<feature type="domain" description="Helicase C-terminal" evidence="6">
    <location>
        <begin position="622"/>
        <end position="775"/>
    </location>
</feature>
<feature type="compositionally biased region" description="Basic and acidic residues" evidence="4">
    <location>
        <begin position="296"/>
        <end position="319"/>
    </location>
</feature>
<dbReference type="PROSITE" id="PS51194">
    <property type="entry name" value="HELICASE_CTER"/>
    <property type="match status" value="1"/>
</dbReference>
<dbReference type="Gene3D" id="3.40.50.300">
    <property type="entry name" value="P-loop containing nucleotide triphosphate hydrolases"/>
    <property type="match status" value="1"/>
</dbReference>
<dbReference type="InterPro" id="IPR000330">
    <property type="entry name" value="SNF2_N"/>
</dbReference>
<dbReference type="AlphaFoldDB" id="A0A0C3QPE3"/>
<evidence type="ECO:0000259" key="5">
    <source>
        <dbReference type="PROSITE" id="PS51192"/>
    </source>
</evidence>
<keyword evidence="2" id="KW-0378">Hydrolase</keyword>
<dbReference type="Proteomes" id="UP000054248">
    <property type="component" value="Unassembled WGS sequence"/>
</dbReference>
<dbReference type="InterPro" id="IPR049730">
    <property type="entry name" value="SNF2/RAD54-like_C"/>
</dbReference>
<dbReference type="PANTHER" id="PTHR45626:SF14">
    <property type="entry name" value="ATP-DEPENDENT DNA HELICASE (EUROFUNG)"/>
    <property type="match status" value="1"/>
</dbReference>
<organism evidence="7 8">
    <name type="scientific">Tulasnella calospora MUT 4182</name>
    <dbReference type="NCBI Taxonomy" id="1051891"/>
    <lineage>
        <taxon>Eukaryota</taxon>
        <taxon>Fungi</taxon>
        <taxon>Dikarya</taxon>
        <taxon>Basidiomycota</taxon>
        <taxon>Agaricomycotina</taxon>
        <taxon>Agaricomycetes</taxon>
        <taxon>Cantharellales</taxon>
        <taxon>Tulasnellaceae</taxon>
        <taxon>Tulasnella</taxon>
    </lineage>
</organism>
<reference evidence="7 8" key="1">
    <citation type="submission" date="2014-04" db="EMBL/GenBank/DDBJ databases">
        <authorList>
            <consortium name="DOE Joint Genome Institute"/>
            <person name="Kuo A."/>
            <person name="Girlanda M."/>
            <person name="Perotto S."/>
            <person name="Kohler A."/>
            <person name="Nagy L.G."/>
            <person name="Floudas D."/>
            <person name="Copeland A."/>
            <person name="Barry K.W."/>
            <person name="Cichocki N."/>
            <person name="Veneault-Fourrey C."/>
            <person name="LaButti K."/>
            <person name="Lindquist E.A."/>
            <person name="Lipzen A."/>
            <person name="Lundell T."/>
            <person name="Morin E."/>
            <person name="Murat C."/>
            <person name="Sun H."/>
            <person name="Tunlid A."/>
            <person name="Henrissat B."/>
            <person name="Grigoriev I.V."/>
            <person name="Hibbett D.S."/>
            <person name="Martin F."/>
            <person name="Nordberg H.P."/>
            <person name="Cantor M.N."/>
            <person name="Hua S.X."/>
        </authorList>
    </citation>
    <scope>NUCLEOTIDE SEQUENCE [LARGE SCALE GENOMIC DNA]</scope>
    <source>
        <strain evidence="7 8">MUT 4182</strain>
    </source>
</reference>
<dbReference type="Pfam" id="PF00176">
    <property type="entry name" value="SNF2-rel_dom"/>
    <property type="match status" value="1"/>
</dbReference>
<evidence type="ECO:0000256" key="2">
    <source>
        <dbReference type="ARBA" id="ARBA00022801"/>
    </source>
</evidence>
<dbReference type="GO" id="GO:0006281">
    <property type="term" value="P:DNA repair"/>
    <property type="evidence" value="ECO:0007669"/>
    <property type="project" value="TreeGrafter"/>
</dbReference>
<keyword evidence="1" id="KW-0547">Nucleotide-binding</keyword>
<dbReference type="GO" id="GO:0005634">
    <property type="term" value="C:nucleus"/>
    <property type="evidence" value="ECO:0007669"/>
    <property type="project" value="TreeGrafter"/>
</dbReference>
<dbReference type="SMART" id="SM00487">
    <property type="entry name" value="DEXDc"/>
    <property type="match status" value="1"/>
</dbReference>
<gene>
    <name evidence="7" type="ORF">M407DRAFT_20805</name>
</gene>
<dbReference type="OrthoDB" id="423559at2759"/>
<reference evidence="8" key="2">
    <citation type="submission" date="2015-01" db="EMBL/GenBank/DDBJ databases">
        <title>Evolutionary Origins and Diversification of the Mycorrhizal Mutualists.</title>
        <authorList>
            <consortium name="DOE Joint Genome Institute"/>
            <consortium name="Mycorrhizal Genomics Consortium"/>
            <person name="Kohler A."/>
            <person name="Kuo A."/>
            <person name="Nagy L.G."/>
            <person name="Floudas D."/>
            <person name="Copeland A."/>
            <person name="Barry K.W."/>
            <person name="Cichocki N."/>
            <person name="Veneault-Fourrey C."/>
            <person name="LaButti K."/>
            <person name="Lindquist E.A."/>
            <person name="Lipzen A."/>
            <person name="Lundell T."/>
            <person name="Morin E."/>
            <person name="Murat C."/>
            <person name="Riley R."/>
            <person name="Ohm R."/>
            <person name="Sun H."/>
            <person name="Tunlid A."/>
            <person name="Henrissat B."/>
            <person name="Grigoriev I.V."/>
            <person name="Hibbett D.S."/>
            <person name="Martin F."/>
        </authorList>
    </citation>
    <scope>NUCLEOTIDE SEQUENCE [LARGE SCALE GENOMIC DNA]</scope>
    <source>
        <strain evidence="8">MUT 4182</strain>
    </source>
</reference>
<feature type="region of interest" description="Disordered" evidence="4">
    <location>
        <begin position="1"/>
        <end position="77"/>
    </location>
</feature>
<dbReference type="SMART" id="SM00490">
    <property type="entry name" value="HELICc"/>
    <property type="match status" value="1"/>
</dbReference>
<dbReference type="InterPro" id="IPR050628">
    <property type="entry name" value="SNF2_RAD54_helicase_TF"/>
</dbReference>
<dbReference type="STRING" id="1051891.A0A0C3QPE3"/>
<dbReference type="InterPro" id="IPR014001">
    <property type="entry name" value="Helicase_ATP-bd"/>
</dbReference>
<dbReference type="PANTHER" id="PTHR45626">
    <property type="entry name" value="TRANSCRIPTION TERMINATION FACTOR 2-RELATED"/>
    <property type="match status" value="1"/>
</dbReference>
<keyword evidence="8" id="KW-1185">Reference proteome</keyword>
<sequence>MAEDPDLYPTLARTNNGSRHRPLVIFDSDDEDDSPKPTPLAKAPTSKQNAPLQVDRSNAPSNASSQGSIFKTSPNAHVPSYPAPVRATPQLQMGGPTPIAVPIPGSAQPGATPEGGETFNLAQIANDPYELRKTTDEAEKDLKDLFEQSIGGEDVEVDMEQAIVAGFSKDWKLLAHQVQGRAWLGERESGKKSGGILGDDMGLGKTTQIVSRIVDYKLKEEDDVKRKETKKYGKTTLVVAPASVVTQWEAELKKMAPCLRVLAHHGASRSKDGARLAQYDVVITSYPTLSAEWKNHDGISNKEDPAAKGKGKSKERVVESESEESEDDFVAAAKRLKAKKVKAAPKKPAALFERPWLRVILDEAHTIKGRTTQGAKACYALQAKFRWCLTGTPIQNSVEELFSLLHFLQVRPLNDWDTFKAQIANPIKAGRSAVPMKRLHVVLSAIMLRRTKTQVVNGKPILSLPDRTVNMVECEFDQDEQEFYNALVERTELTLNKFAKSGLTNNFTSVLVLLLRLRQACCHPELCMKNVKNDLDAIEPKVKETDKEEGEEEADDLADLLGAMTVKESHCELCDDLLEPGVKSKYCPDCEVQVVLKARRKSLPSGDDLEVQTLPSSAKTRKLVEILEKIEEDSEGQDKTIVFSQFTSFLDIVEKFLRKAGLKFVRYDGSMKLDERSAALDKFRNNPKYNIALISFKAGSTGLNLTAANHVILLDLWWNPALEDQAFDRAHRFGQKKDVFIHKLVIPKTVEERIQELQNKKRELATAALTGDKLGKNSRLRMDELLQLFAHDAAE</sequence>